<feature type="compositionally biased region" description="Basic residues" evidence="1">
    <location>
        <begin position="1"/>
        <end position="13"/>
    </location>
</feature>
<dbReference type="Proteomes" id="UP000276133">
    <property type="component" value="Unassembled WGS sequence"/>
</dbReference>
<evidence type="ECO:0000313" key="2">
    <source>
        <dbReference type="EMBL" id="RNA01149.1"/>
    </source>
</evidence>
<gene>
    <name evidence="2" type="ORF">BpHYR1_002812</name>
</gene>
<comment type="caution">
    <text evidence="2">The sequence shown here is derived from an EMBL/GenBank/DDBJ whole genome shotgun (WGS) entry which is preliminary data.</text>
</comment>
<feature type="region of interest" description="Disordered" evidence="1">
    <location>
        <begin position="1"/>
        <end position="25"/>
    </location>
</feature>
<accession>A0A3M7PQG6</accession>
<evidence type="ECO:0000256" key="1">
    <source>
        <dbReference type="SAM" id="MobiDB-lite"/>
    </source>
</evidence>
<proteinExistence type="predicted"/>
<dbReference type="EMBL" id="REGN01009445">
    <property type="protein sequence ID" value="RNA01149.1"/>
    <property type="molecule type" value="Genomic_DNA"/>
</dbReference>
<dbReference type="AlphaFoldDB" id="A0A3M7PQG6"/>
<evidence type="ECO:0000313" key="3">
    <source>
        <dbReference type="Proteomes" id="UP000276133"/>
    </source>
</evidence>
<protein>
    <submittedName>
        <fullName evidence="2">Uncharacterized protein</fullName>
    </submittedName>
</protein>
<reference evidence="2 3" key="1">
    <citation type="journal article" date="2018" name="Sci. Rep.">
        <title>Genomic signatures of local adaptation to the degree of environmental predictability in rotifers.</title>
        <authorList>
            <person name="Franch-Gras L."/>
            <person name="Hahn C."/>
            <person name="Garcia-Roger E.M."/>
            <person name="Carmona M.J."/>
            <person name="Serra M."/>
            <person name="Gomez A."/>
        </authorList>
    </citation>
    <scope>NUCLEOTIDE SEQUENCE [LARGE SCALE GENOMIC DNA]</scope>
    <source>
        <strain evidence="2">HYR1</strain>
    </source>
</reference>
<sequence length="106" mass="12537">MCKNNKKKNHKYGTPKESTRPGRPGKLTYIEQIKKSFYNRETLFLSQYFSMCNVQGATIGDILVGHFRKLVLLSEKLLLTASDRINRLKWCKERWNWTIFSDESNF</sequence>
<name>A0A3M7PQG6_BRAPC</name>
<organism evidence="2 3">
    <name type="scientific">Brachionus plicatilis</name>
    <name type="common">Marine rotifer</name>
    <name type="synonym">Brachionus muelleri</name>
    <dbReference type="NCBI Taxonomy" id="10195"/>
    <lineage>
        <taxon>Eukaryota</taxon>
        <taxon>Metazoa</taxon>
        <taxon>Spiralia</taxon>
        <taxon>Gnathifera</taxon>
        <taxon>Rotifera</taxon>
        <taxon>Eurotatoria</taxon>
        <taxon>Monogononta</taxon>
        <taxon>Pseudotrocha</taxon>
        <taxon>Ploima</taxon>
        <taxon>Brachionidae</taxon>
        <taxon>Brachionus</taxon>
    </lineage>
</organism>
<keyword evidence="3" id="KW-1185">Reference proteome</keyword>